<dbReference type="InterPro" id="IPR020861">
    <property type="entry name" value="Triosephosphate_isomerase_AS"/>
</dbReference>
<dbReference type="GO" id="GO:0004807">
    <property type="term" value="F:triose-phosphate isomerase activity"/>
    <property type="evidence" value="ECO:0007669"/>
    <property type="project" value="UniProtKB-EC"/>
</dbReference>
<evidence type="ECO:0000256" key="10">
    <source>
        <dbReference type="ARBA" id="ARBA00056661"/>
    </source>
</evidence>
<dbReference type="PROSITE" id="PS00171">
    <property type="entry name" value="TIM_1"/>
    <property type="match status" value="1"/>
</dbReference>
<dbReference type="OrthoDB" id="6715177at2759"/>
<comment type="subunit">
    <text evidence="4">Homodimer.</text>
</comment>
<evidence type="ECO:0000256" key="8">
    <source>
        <dbReference type="ARBA" id="ARBA00023235"/>
    </source>
</evidence>
<dbReference type="FunFam" id="3.20.20.70:FF:000016">
    <property type="entry name" value="Triosephosphate isomerase"/>
    <property type="match status" value="1"/>
</dbReference>
<sequence>MMRPLCLWTVAMLAASATAFIPHTAFRPSSPVATRRCSRAVSRGTGVSMMSGRRPFIAGNWKENPDTLEAAIDLAKVVSTASSSASNVDVAVVVPFPFLVPVKETLKGSNVLIGAQDLYTEDKGAYTGATSLPMIKSVGAQWVLCGHSERRALFGDTDETVNAKLKKVLAAGLKAILCIGETKDEYELGVNKLICGLQLAKGLKGVTKEQMENVAIAYEPVWAIGTGLTATPEIAQDVHSNIRAILGEAYGQAVADKVVIQYGGSVTPETVDELMAMPDIDGALVGGASLVGEKFARIINFK</sequence>
<dbReference type="PANTHER" id="PTHR21139">
    <property type="entry name" value="TRIOSEPHOSPHATE ISOMERASE"/>
    <property type="match status" value="1"/>
</dbReference>
<dbReference type="NCBIfam" id="TIGR00419">
    <property type="entry name" value="tim"/>
    <property type="match status" value="1"/>
</dbReference>
<comment type="similarity">
    <text evidence="3 11">Belongs to the triosephosphate isomerase family.</text>
</comment>
<dbReference type="GO" id="GO:0006094">
    <property type="term" value="P:gluconeogenesis"/>
    <property type="evidence" value="ECO:0007669"/>
    <property type="project" value="UniProtKB-UniPathway"/>
</dbReference>
<dbReference type="GO" id="GO:0005829">
    <property type="term" value="C:cytosol"/>
    <property type="evidence" value="ECO:0007669"/>
    <property type="project" value="TreeGrafter"/>
</dbReference>
<dbReference type="Proteomes" id="UP000355283">
    <property type="component" value="Unassembled WGS sequence"/>
</dbReference>
<dbReference type="CDD" id="cd00311">
    <property type="entry name" value="TIM"/>
    <property type="match status" value="1"/>
</dbReference>
<evidence type="ECO:0000256" key="1">
    <source>
        <dbReference type="ARBA" id="ARBA00004680"/>
    </source>
</evidence>
<dbReference type="GO" id="GO:0019563">
    <property type="term" value="P:glycerol catabolic process"/>
    <property type="evidence" value="ECO:0007669"/>
    <property type="project" value="TreeGrafter"/>
</dbReference>
<dbReference type="PANTHER" id="PTHR21139:SF42">
    <property type="entry name" value="TRIOSEPHOSPHATE ISOMERASE"/>
    <property type="match status" value="1"/>
</dbReference>
<keyword evidence="14" id="KW-1185">Reference proteome</keyword>
<evidence type="ECO:0000256" key="4">
    <source>
        <dbReference type="ARBA" id="ARBA00011738"/>
    </source>
</evidence>
<protein>
    <recommendedName>
        <fullName evidence="11">Triosephosphate isomerase</fullName>
        <ecNumber evidence="11">5.3.1.1</ecNumber>
    </recommendedName>
</protein>
<evidence type="ECO:0000256" key="11">
    <source>
        <dbReference type="RuleBase" id="RU363013"/>
    </source>
</evidence>
<evidence type="ECO:0000256" key="12">
    <source>
        <dbReference type="SAM" id="SignalP"/>
    </source>
</evidence>
<comment type="pathway">
    <text evidence="2 11">Carbohydrate biosynthesis; gluconeogenesis.</text>
</comment>
<comment type="pathway">
    <text evidence="1 11">Carbohydrate degradation; glycolysis; D-glyceraldehyde 3-phosphate from glycerone phosphate: step 1/1.</text>
</comment>
<dbReference type="EMBL" id="SDOX01000183">
    <property type="protein sequence ID" value="TFJ80127.1"/>
    <property type="molecule type" value="Genomic_DNA"/>
</dbReference>
<comment type="caution">
    <text evidence="13">The sequence shown here is derived from an EMBL/GenBank/DDBJ whole genome shotgun (WGS) entry which is preliminary data.</text>
</comment>
<evidence type="ECO:0000313" key="14">
    <source>
        <dbReference type="Proteomes" id="UP000355283"/>
    </source>
</evidence>
<feature type="chain" id="PRO_5020031596" description="Triosephosphate isomerase" evidence="12">
    <location>
        <begin position="20"/>
        <end position="302"/>
    </location>
</feature>
<reference evidence="13 14" key="1">
    <citation type="submission" date="2019-01" db="EMBL/GenBank/DDBJ databases">
        <title>Nuclear Genome Assembly of the Microalgal Biofuel strain Nannochloropsis salina CCMP1776.</title>
        <authorList>
            <person name="Hovde B."/>
        </authorList>
    </citation>
    <scope>NUCLEOTIDE SEQUENCE [LARGE SCALE GENOMIC DNA]</scope>
    <source>
        <strain evidence="13 14">CCMP1776</strain>
    </source>
</reference>
<dbReference type="Gene3D" id="3.20.20.70">
    <property type="entry name" value="Aldolase class I"/>
    <property type="match status" value="1"/>
</dbReference>
<dbReference type="GO" id="GO:0006096">
    <property type="term" value="P:glycolytic process"/>
    <property type="evidence" value="ECO:0007669"/>
    <property type="project" value="UniProtKB-UniPathway"/>
</dbReference>
<dbReference type="HAMAP" id="MF_00147_B">
    <property type="entry name" value="TIM_B"/>
    <property type="match status" value="1"/>
</dbReference>
<dbReference type="PROSITE" id="PS51440">
    <property type="entry name" value="TIM_2"/>
    <property type="match status" value="1"/>
</dbReference>
<evidence type="ECO:0000256" key="5">
    <source>
        <dbReference type="ARBA" id="ARBA00022432"/>
    </source>
</evidence>
<evidence type="ECO:0000256" key="3">
    <source>
        <dbReference type="ARBA" id="ARBA00007422"/>
    </source>
</evidence>
<name>A0A4D9CPZ8_9STRA</name>
<dbReference type="UniPathway" id="UPA00109">
    <property type="reaction ID" value="UER00189"/>
</dbReference>
<dbReference type="UniPathway" id="UPA00138"/>
<dbReference type="EC" id="5.3.1.1" evidence="11"/>
<dbReference type="GO" id="GO:0046166">
    <property type="term" value="P:glyceraldehyde-3-phosphate biosynthetic process"/>
    <property type="evidence" value="ECO:0007669"/>
    <property type="project" value="TreeGrafter"/>
</dbReference>
<dbReference type="SUPFAM" id="SSF51351">
    <property type="entry name" value="Triosephosphate isomerase (TIM)"/>
    <property type="match status" value="1"/>
</dbReference>
<keyword evidence="5 11" id="KW-0312">Gluconeogenesis</keyword>
<keyword evidence="6" id="KW-0963">Cytoplasm</keyword>
<keyword evidence="7 11" id="KW-0324">Glycolysis</keyword>
<gene>
    <name evidence="13" type="ORF">NSK_008684</name>
</gene>
<dbReference type="InterPro" id="IPR000652">
    <property type="entry name" value="Triosephosphate_isomerase"/>
</dbReference>
<keyword evidence="12" id="KW-0732">Signal</keyword>
<dbReference type="InterPro" id="IPR022896">
    <property type="entry name" value="TrioseP_Isoase_bac/euk"/>
</dbReference>
<dbReference type="InterPro" id="IPR035990">
    <property type="entry name" value="TIM_sf"/>
</dbReference>
<comment type="catalytic activity">
    <reaction evidence="9">
        <text>D-glyceraldehyde 3-phosphate = dihydroxyacetone phosphate</text>
        <dbReference type="Rhea" id="RHEA:18585"/>
        <dbReference type="ChEBI" id="CHEBI:57642"/>
        <dbReference type="ChEBI" id="CHEBI:59776"/>
        <dbReference type="EC" id="5.3.1.1"/>
    </reaction>
    <physiologicalReaction direction="left-to-right" evidence="9">
        <dbReference type="Rhea" id="RHEA:18586"/>
    </physiologicalReaction>
</comment>
<evidence type="ECO:0000256" key="7">
    <source>
        <dbReference type="ARBA" id="ARBA00023152"/>
    </source>
</evidence>
<evidence type="ECO:0000256" key="6">
    <source>
        <dbReference type="ARBA" id="ARBA00022490"/>
    </source>
</evidence>
<keyword evidence="8 11" id="KW-0413">Isomerase</keyword>
<dbReference type="AlphaFoldDB" id="A0A4D9CPZ8"/>
<evidence type="ECO:0000313" key="13">
    <source>
        <dbReference type="EMBL" id="TFJ80127.1"/>
    </source>
</evidence>
<organism evidence="13 14">
    <name type="scientific">Nannochloropsis salina CCMP1776</name>
    <dbReference type="NCBI Taxonomy" id="1027361"/>
    <lineage>
        <taxon>Eukaryota</taxon>
        <taxon>Sar</taxon>
        <taxon>Stramenopiles</taxon>
        <taxon>Ochrophyta</taxon>
        <taxon>Eustigmatophyceae</taxon>
        <taxon>Eustigmatales</taxon>
        <taxon>Monodopsidaceae</taxon>
        <taxon>Microchloropsis</taxon>
        <taxon>Microchloropsis salina</taxon>
    </lineage>
</organism>
<accession>A0A4D9CPZ8</accession>
<dbReference type="Pfam" id="PF00121">
    <property type="entry name" value="TIM"/>
    <property type="match status" value="1"/>
</dbReference>
<evidence type="ECO:0000256" key="2">
    <source>
        <dbReference type="ARBA" id="ARBA00004742"/>
    </source>
</evidence>
<dbReference type="InterPro" id="IPR013785">
    <property type="entry name" value="Aldolase_TIM"/>
</dbReference>
<comment type="function">
    <text evidence="10">Catalyzes the interconversion of glyceraldehyde 3-phosphate and dihydroxyacetone phosphate in the glycolytic and gluconeogenic pathways.</text>
</comment>
<proteinExistence type="inferred from homology"/>
<evidence type="ECO:0000256" key="9">
    <source>
        <dbReference type="ARBA" id="ARBA00052432"/>
    </source>
</evidence>
<feature type="signal peptide" evidence="12">
    <location>
        <begin position="1"/>
        <end position="19"/>
    </location>
</feature>